<protein>
    <submittedName>
        <fullName evidence="8">RNA polymerase sigma factor</fullName>
    </submittedName>
</protein>
<evidence type="ECO:0000256" key="4">
    <source>
        <dbReference type="ARBA" id="ARBA00023125"/>
    </source>
</evidence>
<dbReference type="Proteomes" id="UP001501599">
    <property type="component" value="Unassembled WGS sequence"/>
</dbReference>
<dbReference type="EMBL" id="BAAAQT010000001">
    <property type="protein sequence ID" value="GAA2170306.1"/>
    <property type="molecule type" value="Genomic_DNA"/>
</dbReference>
<evidence type="ECO:0000256" key="1">
    <source>
        <dbReference type="ARBA" id="ARBA00010641"/>
    </source>
</evidence>
<dbReference type="PANTHER" id="PTHR43133:SF8">
    <property type="entry name" value="RNA POLYMERASE SIGMA FACTOR HI_1459-RELATED"/>
    <property type="match status" value="1"/>
</dbReference>
<dbReference type="Gene3D" id="1.10.1740.10">
    <property type="match status" value="1"/>
</dbReference>
<keyword evidence="4" id="KW-0238">DNA-binding</keyword>
<dbReference type="InterPro" id="IPR036388">
    <property type="entry name" value="WH-like_DNA-bd_sf"/>
</dbReference>
<dbReference type="PANTHER" id="PTHR43133">
    <property type="entry name" value="RNA POLYMERASE ECF-TYPE SIGMA FACTO"/>
    <property type="match status" value="1"/>
</dbReference>
<evidence type="ECO:0000259" key="7">
    <source>
        <dbReference type="Pfam" id="PF08281"/>
    </source>
</evidence>
<keyword evidence="3" id="KW-0731">Sigma factor</keyword>
<evidence type="ECO:0000313" key="8">
    <source>
        <dbReference type="EMBL" id="GAA2170306.1"/>
    </source>
</evidence>
<proteinExistence type="inferred from homology"/>
<dbReference type="SUPFAM" id="SSF88946">
    <property type="entry name" value="Sigma2 domain of RNA polymerase sigma factors"/>
    <property type="match status" value="1"/>
</dbReference>
<evidence type="ECO:0000259" key="6">
    <source>
        <dbReference type="Pfam" id="PF04542"/>
    </source>
</evidence>
<dbReference type="Pfam" id="PF08281">
    <property type="entry name" value="Sigma70_r4_2"/>
    <property type="match status" value="1"/>
</dbReference>
<dbReference type="InterPro" id="IPR014284">
    <property type="entry name" value="RNA_pol_sigma-70_dom"/>
</dbReference>
<evidence type="ECO:0000256" key="5">
    <source>
        <dbReference type="ARBA" id="ARBA00023163"/>
    </source>
</evidence>
<feature type="domain" description="RNA polymerase sigma factor 70 region 4 type 2" evidence="7">
    <location>
        <begin position="122"/>
        <end position="173"/>
    </location>
</feature>
<gene>
    <name evidence="8" type="ORF">GCM10009846_00220</name>
</gene>
<reference evidence="8 9" key="1">
    <citation type="journal article" date="2019" name="Int. J. Syst. Evol. Microbiol.">
        <title>The Global Catalogue of Microorganisms (GCM) 10K type strain sequencing project: providing services to taxonomists for standard genome sequencing and annotation.</title>
        <authorList>
            <consortium name="The Broad Institute Genomics Platform"/>
            <consortium name="The Broad Institute Genome Sequencing Center for Infectious Disease"/>
            <person name="Wu L."/>
            <person name="Ma J."/>
        </authorList>
    </citation>
    <scope>NUCLEOTIDE SEQUENCE [LARGE SCALE GENOMIC DNA]</scope>
    <source>
        <strain evidence="8 9">JCM 16026</strain>
    </source>
</reference>
<dbReference type="InterPro" id="IPR013324">
    <property type="entry name" value="RNA_pol_sigma_r3/r4-like"/>
</dbReference>
<name>A0ABN3AIB6_9MICO</name>
<keyword evidence="9" id="KW-1185">Reference proteome</keyword>
<dbReference type="InterPro" id="IPR013325">
    <property type="entry name" value="RNA_pol_sigma_r2"/>
</dbReference>
<dbReference type="InterPro" id="IPR039425">
    <property type="entry name" value="RNA_pol_sigma-70-like"/>
</dbReference>
<dbReference type="Gene3D" id="1.10.10.10">
    <property type="entry name" value="Winged helix-like DNA-binding domain superfamily/Winged helix DNA-binding domain"/>
    <property type="match status" value="1"/>
</dbReference>
<accession>A0ABN3AIB6</accession>
<evidence type="ECO:0000256" key="3">
    <source>
        <dbReference type="ARBA" id="ARBA00023082"/>
    </source>
</evidence>
<dbReference type="NCBIfam" id="TIGR02937">
    <property type="entry name" value="sigma70-ECF"/>
    <property type="match status" value="1"/>
</dbReference>
<comment type="caution">
    <text evidence="8">The sequence shown here is derived from an EMBL/GenBank/DDBJ whole genome shotgun (WGS) entry which is preliminary data.</text>
</comment>
<dbReference type="Pfam" id="PF04542">
    <property type="entry name" value="Sigma70_r2"/>
    <property type="match status" value="1"/>
</dbReference>
<dbReference type="SUPFAM" id="SSF88659">
    <property type="entry name" value="Sigma3 and sigma4 domains of RNA polymerase sigma factors"/>
    <property type="match status" value="1"/>
</dbReference>
<comment type="similarity">
    <text evidence="1">Belongs to the sigma-70 factor family. ECF subfamily.</text>
</comment>
<dbReference type="RefSeq" id="WP_344339085.1">
    <property type="nucleotide sequence ID" value="NZ_BAAAQT010000001.1"/>
</dbReference>
<organism evidence="8 9">
    <name type="scientific">Agrococcus versicolor</name>
    <dbReference type="NCBI Taxonomy" id="501482"/>
    <lineage>
        <taxon>Bacteria</taxon>
        <taxon>Bacillati</taxon>
        <taxon>Actinomycetota</taxon>
        <taxon>Actinomycetes</taxon>
        <taxon>Micrococcales</taxon>
        <taxon>Microbacteriaceae</taxon>
        <taxon>Agrococcus</taxon>
    </lineage>
</organism>
<feature type="domain" description="RNA polymerase sigma-70 region 2" evidence="6">
    <location>
        <begin position="26"/>
        <end position="94"/>
    </location>
</feature>
<sequence length="182" mass="20514">MQLEEAPDALLAARAADGDERAFAVLVRRHASYLRGFAIRYMGSSLDADDVVQEAFVTAWRRIGDLRDPSQVRSWLATAVARRATDVMRTRARRRTDAIEDREVTDRRDGPETVVERQAATQALGRIVDALPADQRDAWMLRELAGMSYEDIAERTDSTPAAVRGRLARARQTVLASMEEWR</sequence>
<keyword evidence="5" id="KW-0804">Transcription</keyword>
<keyword evidence="2" id="KW-0805">Transcription regulation</keyword>
<dbReference type="CDD" id="cd06171">
    <property type="entry name" value="Sigma70_r4"/>
    <property type="match status" value="1"/>
</dbReference>
<dbReference type="InterPro" id="IPR007627">
    <property type="entry name" value="RNA_pol_sigma70_r2"/>
</dbReference>
<evidence type="ECO:0000256" key="2">
    <source>
        <dbReference type="ARBA" id="ARBA00023015"/>
    </source>
</evidence>
<dbReference type="InterPro" id="IPR013249">
    <property type="entry name" value="RNA_pol_sigma70_r4_t2"/>
</dbReference>
<evidence type="ECO:0000313" key="9">
    <source>
        <dbReference type="Proteomes" id="UP001501599"/>
    </source>
</evidence>